<evidence type="ECO:0000313" key="2">
    <source>
        <dbReference type="Proteomes" id="UP000576393"/>
    </source>
</evidence>
<comment type="caution">
    <text evidence="1">The sequence shown here is derived from an EMBL/GenBank/DDBJ whole genome shotgun (WGS) entry which is preliminary data.</text>
</comment>
<protein>
    <submittedName>
        <fullName evidence="1">Uncharacterized protein</fullName>
    </submittedName>
</protein>
<organism evidence="1 2">
    <name type="scientific">Streptosporangium sandarakinum</name>
    <dbReference type="NCBI Taxonomy" id="1260955"/>
    <lineage>
        <taxon>Bacteria</taxon>
        <taxon>Bacillati</taxon>
        <taxon>Actinomycetota</taxon>
        <taxon>Actinomycetes</taxon>
        <taxon>Streptosporangiales</taxon>
        <taxon>Streptosporangiaceae</taxon>
        <taxon>Streptosporangium</taxon>
    </lineage>
</organism>
<keyword evidence="2" id="KW-1185">Reference proteome</keyword>
<dbReference type="AlphaFoldDB" id="A0A852V576"/>
<sequence length="84" mass="9496">MVADDRLTDPEEELARRLREAHRRVRGLSLPADRRERLARRLISINDMAKRNVGHAARRLDLFLLDLDVLVSGTPSPGNIAEGD</sequence>
<name>A0A852V576_9ACTN</name>
<gene>
    <name evidence="1" type="ORF">HDA43_004525</name>
</gene>
<dbReference type="Proteomes" id="UP000576393">
    <property type="component" value="Unassembled WGS sequence"/>
</dbReference>
<accession>A0A852V576</accession>
<reference evidence="1 2" key="1">
    <citation type="submission" date="2020-07" db="EMBL/GenBank/DDBJ databases">
        <title>Sequencing the genomes of 1000 actinobacteria strains.</title>
        <authorList>
            <person name="Klenk H.-P."/>
        </authorList>
    </citation>
    <scope>NUCLEOTIDE SEQUENCE [LARGE SCALE GENOMIC DNA]</scope>
    <source>
        <strain evidence="1 2">DSM 45763</strain>
    </source>
</reference>
<dbReference type="RefSeq" id="WP_179824832.1">
    <property type="nucleotide sequence ID" value="NZ_CP192034.1"/>
</dbReference>
<proteinExistence type="predicted"/>
<dbReference type="EMBL" id="JACCCO010000002">
    <property type="protein sequence ID" value="NYF42324.1"/>
    <property type="molecule type" value="Genomic_DNA"/>
</dbReference>
<evidence type="ECO:0000313" key="1">
    <source>
        <dbReference type="EMBL" id="NYF42324.1"/>
    </source>
</evidence>